<proteinExistence type="predicted"/>
<dbReference type="Gene3D" id="3.30.470.20">
    <property type="entry name" value="ATP-grasp fold, B domain"/>
    <property type="match status" value="1"/>
</dbReference>
<dbReference type="Proteomes" id="UP000235388">
    <property type="component" value="Unassembled WGS sequence"/>
</dbReference>
<evidence type="ECO:0000256" key="2">
    <source>
        <dbReference type="ARBA" id="ARBA00022741"/>
    </source>
</evidence>
<dbReference type="OrthoDB" id="3196667at2759"/>
<dbReference type="GO" id="GO:0006633">
    <property type="term" value="P:fatty acid biosynthetic process"/>
    <property type="evidence" value="ECO:0007669"/>
    <property type="project" value="TreeGrafter"/>
</dbReference>
<evidence type="ECO:0000256" key="3">
    <source>
        <dbReference type="ARBA" id="ARBA00022840"/>
    </source>
</evidence>
<dbReference type="PROSITE" id="PS50979">
    <property type="entry name" value="BC"/>
    <property type="match status" value="1"/>
</dbReference>
<dbReference type="SUPFAM" id="SSF51246">
    <property type="entry name" value="Rudiment single hybrid motif"/>
    <property type="match status" value="1"/>
</dbReference>
<dbReference type="STRING" id="200324.A0A2N5SE83"/>
<feature type="domain" description="Biotin carboxylation" evidence="4">
    <location>
        <begin position="1"/>
        <end position="45"/>
    </location>
</feature>
<protein>
    <recommendedName>
        <fullName evidence="4">Biotin carboxylation domain-containing protein</fullName>
    </recommendedName>
</protein>
<keyword evidence="2" id="KW-0547">Nucleotide-binding</keyword>
<dbReference type="InterPro" id="IPR011764">
    <property type="entry name" value="Biotin_carboxylation_dom"/>
</dbReference>
<dbReference type="GO" id="GO:0005739">
    <property type="term" value="C:mitochondrion"/>
    <property type="evidence" value="ECO:0007669"/>
    <property type="project" value="TreeGrafter"/>
</dbReference>
<dbReference type="InterPro" id="IPR011054">
    <property type="entry name" value="Rudment_hybrid_motif"/>
</dbReference>
<gene>
    <name evidence="5" type="ORF">PCANC_26052</name>
</gene>
<comment type="caution">
    <text evidence="5">The sequence shown here is derived from an EMBL/GenBank/DDBJ whole genome shotgun (WGS) entry which is preliminary data.</text>
</comment>
<reference evidence="5 6" key="1">
    <citation type="submission" date="2017-11" db="EMBL/GenBank/DDBJ databases">
        <title>De novo assembly and phasing of dikaryotic genomes from two isolates of Puccinia coronata f. sp. avenae, the causal agent of oat crown rust.</title>
        <authorList>
            <person name="Miller M.E."/>
            <person name="Zhang Y."/>
            <person name="Omidvar V."/>
            <person name="Sperschneider J."/>
            <person name="Schwessinger B."/>
            <person name="Raley C."/>
            <person name="Palmer J.M."/>
            <person name="Garnica D."/>
            <person name="Upadhyaya N."/>
            <person name="Rathjen J."/>
            <person name="Taylor J.M."/>
            <person name="Park R.F."/>
            <person name="Dodds P.N."/>
            <person name="Hirsch C.D."/>
            <person name="Kianian S.F."/>
            <person name="Figueroa M."/>
        </authorList>
    </citation>
    <scope>NUCLEOTIDE SEQUENCE [LARGE SCALE GENOMIC DNA]</scope>
    <source>
        <strain evidence="5">12NC29</strain>
    </source>
</reference>
<dbReference type="InterPro" id="IPR049074">
    <property type="entry name" value="ACCA_BT"/>
</dbReference>
<dbReference type="GO" id="GO:0005524">
    <property type="term" value="F:ATP binding"/>
    <property type="evidence" value="ECO:0007669"/>
    <property type="project" value="UniProtKB-KW"/>
</dbReference>
<name>A0A2N5SE83_9BASI</name>
<sequence>MIVALQELSIHGDFQTTVKYLIKLLKTEAFESNTITTGWLDTLISAHVTAKRPDNTLAVICGAVTKARLQAVAASVEYKRLHDKGQVPDKNLLRTAFTLDFIYENIKYRVLATRSAAGLCTLFCNGGKVSVGLRTLADGGLLVLLDGRSHTVYWREECSSTDGQFQDFFDQARKRSNPVEVA</sequence>
<dbReference type="InterPro" id="IPR049076">
    <property type="entry name" value="ACCA"/>
</dbReference>
<dbReference type="PANTHER" id="PTHR45728">
    <property type="entry name" value="ACETYL-COA CARBOXYLASE, ISOFORM A"/>
    <property type="match status" value="1"/>
</dbReference>
<dbReference type="GO" id="GO:0003989">
    <property type="term" value="F:acetyl-CoA carboxylase activity"/>
    <property type="evidence" value="ECO:0007669"/>
    <property type="project" value="InterPro"/>
</dbReference>
<keyword evidence="3" id="KW-0067">ATP-binding</keyword>
<dbReference type="PANTHER" id="PTHR45728:SF3">
    <property type="entry name" value="ACETYL-COA CARBOXYLASE"/>
    <property type="match status" value="1"/>
</dbReference>
<dbReference type="EMBL" id="PGCJ01001017">
    <property type="protein sequence ID" value="PLW11495.1"/>
    <property type="molecule type" value="Genomic_DNA"/>
</dbReference>
<dbReference type="Pfam" id="PF21385">
    <property type="entry name" value="ACCA_BT"/>
    <property type="match status" value="1"/>
</dbReference>
<evidence type="ECO:0000256" key="1">
    <source>
        <dbReference type="ARBA" id="ARBA00022598"/>
    </source>
</evidence>
<keyword evidence="1" id="KW-0436">Ligase</keyword>
<evidence type="ECO:0000259" key="4">
    <source>
        <dbReference type="PROSITE" id="PS50979"/>
    </source>
</evidence>
<keyword evidence="6" id="KW-1185">Reference proteome</keyword>
<evidence type="ECO:0000313" key="5">
    <source>
        <dbReference type="EMBL" id="PLW11495.1"/>
    </source>
</evidence>
<evidence type="ECO:0000313" key="6">
    <source>
        <dbReference type="Proteomes" id="UP000235388"/>
    </source>
</evidence>
<organism evidence="5 6">
    <name type="scientific">Puccinia coronata f. sp. avenae</name>
    <dbReference type="NCBI Taxonomy" id="200324"/>
    <lineage>
        <taxon>Eukaryota</taxon>
        <taxon>Fungi</taxon>
        <taxon>Dikarya</taxon>
        <taxon>Basidiomycota</taxon>
        <taxon>Pucciniomycotina</taxon>
        <taxon>Pucciniomycetes</taxon>
        <taxon>Pucciniales</taxon>
        <taxon>Pucciniaceae</taxon>
        <taxon>Puccinia</taxon>
    </lineage>
</organism>
<accession>A0A2N5SE83</accession>
<dbReference type="AlphaFoldDB" id="A0A2N5SE83"/>